<accession>Q6MKT4</accession>
<dbReference type="KEGG" id="bba:Bd2299"/>
<organism evidence="2 3">
    <name type="scientific">Bdellovibrio bacteriovorus (strain ATCC 15356 / DSM 50701 / NCIMB 9529 / HD100)</name>
    <dbReference type="NCBI Taxonomy" id="264462"/>
    <lineage>
        <taxon>Bacteria</taxon>
        <taxon>Pseudomonadati</taxon>
        <taxon>Bdellovibrionota</taxon>
        <taxon>Bdellovibrionia</taxon>
        <taxon>Bdellovibrionales</taxon>
        <taxon>Pseudobdellovibrionaceae</taxon>
        <taxon>Bdellovibrio</taxon>
    </lineage>
</organism>
<feature type="domain" description="AAA+ ATPase" evidence="1">
    <location>
        <begin position="201"/>
        <end position="363"/>
    </location>
</feature>
<reference evidence="2 3" key="1">
    <citation type="journal article" date="2004" name="Science">
        <title>A predator unmasked: life cycle of Bdellovibrio bacteriovorus from a genomic perspective.</title>
        <authorList>
            <person name="Rendulic S."/>
            <person name="Jagtap P."/>
            <person name="Rosinus A."/>
            <person name="Eppinger M."/>
            <person name="Baar C."/>
            <person name="Lanz C."/>
            <person name="Keller H."/>
            <person name="Lambert C."/>
            <person name="Evans K.J."/>
            <person name="Goesmann A."/>
            <person name="Meyer F."/>
            <person name="Sockett R.E."/>
            <person name="Schuster S.C."/>
        </authorList>
    </citation>
    <scope>NUCLEOTIDE SEQUENCE [LARGE SCALE GENOMIC DNA]</scope>
    <source>
        <strain evidence="3">ATCC 15356 / DSM 50701 / NCIMB 9529 / HD100</strain>
    </source>
</reference>
<evidence type="ECO:0000313" key="3">
    <source>
        <dbReference type="Proteomes" id="UP000008080"/>
    </source>
</evidence>
<evidence type="ECO:0000259" key="1">
    <source>
        <dbReference type="SMART" id="SM00382"/>
    </source>
</evidence>
<dbReference type="PANTHER" id="PTHR32039:SF7">
    <property type="entry name" value="COMPETENCE PROTEIN COMM"/>
    <property type="match status" value="1"/>
</dbReference>
<dbReference type="GO" id="GO:0005524">
    <property type="term" value="F:ATP binding"/>
    <property type="evidence" value="ECO:0007669"/>
    <property type="project" value="InterPro"/>
</dbReference>
<dbReference type="InterPro" id="IPR014721">
    <property type="entry name" value="Ribsml_uS5_D2-typ_fold_subgr"/>
</dbReference>
<dbReference type="HOGENOM" id="CLU_026145_1_0_7"/>
<dbReference type="Pfam" id="PF13541">
    <property type="entry name" value="ChlI"/>
    <property type="match status" value="1"/>
</dbReference>
<gene>
    <name evidence="2" type="primary">comM</name>
    <name evidence="2" type="ordered locus">Bd2299</name>
</gene>
<name>Q6MKT4_BDEBA</name>
<dbReference type="SUPFAM" id="SSF54211">
    <property type="entry name" value="Ribosomal protein S5 domain 2-like"/>
    <property type="match status" value="1"/>
</dbReference>
<proteinExistence type="predicted"/>
<dbReference type="Gene3D" id="3.30.230.10">
    <property type="match status" value="1"/>
</dbReference>
<dbReference type="Pfam" id="PF01078">
    <property type="entry name" value="Mg_chelatase"/>
    <property type="match status" value="1"/>
</dbReference>
<dbReference type="InterPro" id="IPR025943">
    <property type="entry name" value="Sigma_54_int_dom_ATP-bd_2"/>
</dbReference>
<dbReference type="EMBL" id="BX842652">
    <property type="protein sequence ID" value="CAE80123.1"/>
    <property type="molecule type" value="Genomic_DNA"/>
</dbReference>
<keyword evidence="3" id="KW-1185">Reference proteome</keyword>
<sequence length="489" mass="54587">MLLGPVMKIQSLIRNNDRLVPVEVELSFVPGLPQIQFLGLPDQAIKESIHRIKSAIRNQGYEFPKAQQILVNLRPSHLKKTSRGLELAVALGILWETEQVPKPLDGEALVYGELSLGGEVFEPGDLHEDFDPEVPLTVWTGDGDGRSSPFARSCLRELKSVTAPEIVAHAPREYSIERPSFGLDLEFPERQAKLLKLAAIGEHSVLLAGPAGSGKSTIAKALHALLAAPTQKEMHEIRQNNKGGAEAPLSWRPLVHPHHSTSPLGLIGGGVPPFKGDITRAHKGMMVLDELLEFNPRAQEALREPMEDFRIRIRRGRYVEEHPADTLVVATTNLCPCGDWVPQAKVICGRSIKKCHSYMERLSGPLVDRFQITFFTRKREEGGTVTGISLLKELEEVRAFRAAMAGKDPRFLRVAARWSWEELTQDLPGFYMRELFPKELSSRRRELATLRVARSLADLMKAEKLHPLHVEEALKITHLPFEALKRLGG</sequence>
<dbReference type="PANTHER" id="PTHR32039">
    <property type="entry name" value="MAGNESIUM-CHELATASE SUBUNIT CHLI"/>
    <property type="match status" value="1"/>
</dbReference>
<dbReference type="SMART" id="SM00382">
    <property type="entry name" value="AAA"/>
    <property type="match status" value="1"/>
</dbReference>
<dbReference type="eggNOG" id="COG0606">
    <property type="taxonomic scope" value="Bacteria"/>
</dbReference>
<protein>
    <submittedName>
        <fullName evidence="2">Competence protein ComM homolog</fullName>
    </submittedName>
</protein>
<dbReference type="InterPro" id="IPR027417">
    <property type="entry name" value="P-loop_NTPase"/>
</dbReference>
<dbReference type="Gene3D" id="3.40.50.300">
    <property type="entry name" value="P-loop containing nucleotide triphosphate hydrolases"/>
    <property type="match status" value="1"/>
</dbReference>
<dbReference type="AlphaFoldDB" id="Q6MKT4"/>
<dbReference type="PROSITE" id="PS00676">
    <property type="entry name" value="SIGMA54_INTERACT_2"/>
    <property type="match status" value="1"/>
</dbReference>
<dbReference type="InterPro" id="IPR003593">
    <property type="entry name" value="AAA+_ATPase"/>
</dbReference>
<dbReference type="SUPFAM" id="SSF52540">
    <property type="entry name" value="P-loop containing nucleoside triphosphate hydrolases"/>
    <property type="match status" value="1"/>
</dbReference>
<dbReference type="InterPro" id="IPR045006">
    <property type="entry name" value="CHLI-like"/>
</dbReference>
<dbReference type="STRING" id="264462.Bd2299"/>
<dbReference type="InterPro" id="IPR020568">
    <property type="entry name" value="Ribosomal_Su5_D2-typ_SF"/>
</dbReference>
<dbReference type="InterPro" id="IPR000523">
    <property type="entry name" value="Mg_chelatse_chII-like_cat_dom"/>
</dbReference>
<evidence type="ECO:0000313" key="2">
    <source>
        <dbReference type="EMBL" id="CAE80123.1"/>
    </source>
</evidence>
<dbReference type="Proteomes" id="UP000008080">
    <property type="component" value="Chromosome"/>
</dbReference>